<proteinExistence type="predicted"/>
<keyword evidence="1" id="KW-0862">Zinc</keyword>
<accession>A0AAN6MYP9</accession>
<dbReference type="PROSITE" id="PS50966">
    <property type="entry name" value="ZF_SWIM"/>
    <property type="match status" value="1"/>
</dbReference>
<evidence type="ECO:0000259" key="3">
    <source>
        <dbReference type="PROSITE" id="PS50966"/>
    </source>
</evidence>
<dbReference type="AlphaFoldDB" id="A0AAN6MYP9"/>
<evidence type="ECO:0000313" key="4">
    <source>
        <dbReference type="EMBL" id="KAK3935995.1"/>
    </source>
</evidence>
<keyword evidence="5" id="KW-1185">Reference proteome</keyword>
<reference evidence="5" key="1">
    <citation type="journal article" date="2023" name="Mol. Phylogenet. Evol.">
        <title>Genome-scale phylogeny and comparative genomics of the fungal order Sordariales.</title>
        <authorList>
            <person name="Hensen N."/>
            <person name="Bonometti L."/>
            <person name="Westerberg I."/>
            <person name="Brannstrom I.O."/>
            <person name="Guillou S."/>
            <person name="Cros-Aarteil S."/>
            <person name="Calhoun S."/>
            <person name="Haridas S."/>
            <person name="Kuo A."/>
            <person name="Mondo S."/>
            <person name="Pangilinan J."/>
            <person name="Riley R."/>
            <person name="LaButti K."/>
            <person name="Andreopoulos B."/>
            <person name="Lipzen A."/>
            <person name="Chen C."/>
            <person name="Yan M."/>
            <person name="Daum C."/>
            <person name="Ng V."/>
            <person name="Clum A."/>
            <person name="Steindorff A."/>
            <person name="Ohm R.A."/>
            <person name="Martin F."/>
            <person name="Silar P."/>
            <person name="Natvig D.O."/>
            <person name="Lalanne C."/>
            <person name="Gautier V."/>
            <person name="Ament-Velasquez S.L."/>
            <person name="Kruys A."/>
            <person name="Hutchinson M.I."/>
            <person name="Powell A.J."/>
            <person name="Barry K."/>
            <person name="Miller A.N."/>
            <person name="Grigoriev I.V."/>
            <person name="Debuchy R."/>
            <person name="Gladieux P."/>
            <person name="Hiltunen Thoren M."/>
            <person name="Johannesson H."/>
        </authorList>
    </citation>
    <scope>NUCLEOTIDE SEQUENCE [LARGE SCALE GENOMIC DNA]</scope>
    <source>
        <strain evidence="5">CBS 340.73</strain>
    </source>
</reference>
<name>A0AAN6MYP9_9PEZI</name>
<feature type="compositionally biased region" description="Pro residues" evidence="2">
    <location>
        <begin position="402"/>
        <end position="426"/>
    </location>
</feature>
<feature type="compositionally biased region" description="Gly residues" evidence="2">
    <location>
        <begin position="454"/>
        <end position="483"/>
    </location>
</feature>
<evidence type="ECO:0000313" key="5">
    <source>
        <dbReference type="Proteomes" id="UP001303473"/>
    </source>
</evidence>
<dbReference type="InterPro" id="IPR007527">
    <property type="entry name" value="Znf_SWIM"/>
</dbReference>
<dbReference type="GO" id="GO:0008270">
    <property type="term" value="F:zinc ion binding"/>
    <property type="evidence" value="ECO:0007669"/>
    <property type="project" value="UniProtKB-KW"/>
</dbReference>
<feature type="region of interest" description="Disordered" evidence="2">
    <location>
        <begin position="351"/>
        <end position="504"/>
    </location>
</feature>
<keyword evidence="1" id="KW-0479">Metal-binding</keyword>
<feature type="domain" description="SWIM-type" evidence="3">
    <location>
        <begin position="9"/>
        <end position="48"/>
    </location>
</feature>
<comment type="caution">
    <text evidence="4">The sequence shown here is derived from an EMBL/GenBank/DDBJ whole genome shotgun (WGS) entry which is preliminary data.</text>
</comment>
<evidence type="ECO:0000256" key="1">
    <source>
        <dbReference type="PROSITE-ProRule" id="PRU00325"/>
    </source>
</evidence>
<protein>
    <recommendedName>
        <fullName evidence="3">SWIM-type domain-containing protein</fullName>
    </recommendedName>
</protein>
<evidence type="ECO:0000256" key="2">
    <source>
        <dbReference type="SAM" id="MobiDB-lite"/>
    </source>
</evidence>
<dbReference type="EMBL" id="MU853898">
    <property type="protein sequence ID" value="KAK3935995.1"/>
    <property type="molecule type" value="Genomic_DNA"/>
</dbReference>
<gene>
    <name evidence="4" type="ORF">QBC46DRAFT_396171</name>
</gene>
<sequence>MHEVVPCSVRIGSRNSKRFSTPRCECPAARYENERPCKHLIWLLDKISKQALFDHDPDSELNLTESGYPAELGDPFQRISEMRLDVLADSLHCDIAAPNCDTAPPNYGRVREAREMVAAVAGVRPRELDSYRPDLETSYNSASLIRRGDLEATLFSLILASHSLAAWVRTGLLDPSDPPVDPFRSLQRRVCRIIAELDAYSASLRDPALAVARREKGKEAEGPRNVKWAAEQIQNCVKQIEKSVSRRTRSPLAAWERSSAARALVAILKAIVNHHIDSHAGNTADDRNLYMRLVGNQHDFGGVYIAALTTLVDQSQFIEELEGIMDLLGRYGAPTSFAANMRDLITRMRSHTHAVGGSSTSTAAGRRESSDSMLGARSSTPSLDLPGPSQMKGKQVEFVPAQPEPSQQPRPEPPAPPAPAPAPTTNPRPARFLTPEVPASMSRRASGRGRRAGRGAGGGAGRAGGTAGGTSAGAEGSGSGSGAGSKRSVSGNGQDRGRGSKRAR</sequence>
<organism evidence="4 5">
    <name type="scientific">Diplogelasinospora grovesii</name>
    <dbReference type="NCBI Taxonomy" id="303347"/>
    <lineage>
        <taxon>Eukaryota</taxon>
        <taxon>Fungi</taxon>
        <taxon>Dikarya</taxon>
        <taxon>Ascomycota</taxon>
        <taxon>Pezizomycotina</taxon>
        <taxon>Sordariomycetes</taxon>
        <taxon>Sordariomycetidae</taxon>
        <taxon>Sordariales</taxon>
        <taxon>Diplogelasinosporaceae</taxon>
        <taxon>Diplogelasinospora</taxon>
    </lineage>
</organism>
<dbReference type="Proteomes" id="UP001303473">
    <property type="component" value="Unassembled WGS sequence"/>
</dbReference>
<keyword evidence="1" id="KW-0863">Zinc-finger</keyword>